<evidence type="ECO:0008006" key="4">
    <source>
        <dbReference type="Google" id="ProtNLM"/>
    </source>
</evidence>
<reference evidence="2" key="1">
    <citation type="submission" date="2017-05" db="EMBL/GenBank/DDBJ databases">
        <authorList>
            <consortium name="The Broad Institute Genomics Platform"/>
            <consortium name="The Broad Institute Genomic Center for Infectious Diseases"/>
            <person name="Earl A."/>
            <person name="Manson A."/>
            <person name="Schwartman J."/>
            <person name="Gilmore M."/>
            <person name="Abouelleil A."/>
            <person name="Cao P."/>
            <person name="Chapman S."/>
            <person name="Cusick C."/>
            <person name="Shea T."/>
            <person name="Young S."/>
            <person name="Neafsey D."/>
            <person name="Nusbaum C."/>
            <person name="Birren B."/>
        </authorList>
    </citation>
    <scope>NUCLEOTIDE SEQUENCE</scope>
    <source>
        <strain evidence="2">7F3_DIV0205</strain>
    </source>
</reference>
<protein>
    <recommendedName>
        <fullName evidence="4">LXG domain-containing protein</fullName>
    </recommendedName>
</protein>
<feature type="coiled-coil region" evidence="1">
    <location>
        <begin position="33"/>
        <end position="60"/>
    </location>
</feature>
<evidence type="ECO:0000313" key="2">
    <source>
        <dbReference type="EMBL" id="WYJ99206.1"/>
    </source>
</evidence>
<dbReference type="RefSeq" id="WP_339098944.1">
    <property type="nucleotide sequence ID" value="NZ_CP147244.1"/>
</dbReference>
<dbReference type="Proteomes" id="UP000194948">
    <property type="component" value="Chromosome"/>
</dbReference>
<keyword evidence="3" id="KW-1185">Reference proteome</keyword>
<gene>
    <name evidence="2" type="ORF">A5821_000283</name>
</gene>
<name>A0AAQ3W5H8_9ENTE</name>
<accession>A0AAQ3W5H8</accession>
<dbReference type="EMBL" id="CP147244">
    <property type="protein sequence ID" value="WYJ99206.1"/>
    <property type="molecule type" value="Genomic_DNA"/>
</dbReference>
<evidence type="ECO:0000313" key="3">
    <source>
        <dbReference type="Proteomes" id="UP000194948"/>
    </source>
</evidence>
<organism evidence="2 3">
    <name type="scientific">Candidatus Enterococcus palustris</name>
    <dbReference type="NCBI Taxonomy" id="1834189"/>
    <lineage>
        <taxon>Bacteria</taxon>
        <taxon>Bacillati</taxon>
        <taxon>Bacillota</taxon>
        <taxon>Bacilli</taxon>
        <taxon>Lactobacillales</taxon>
        <taxon>Enterococcaceae</taxon>
        <taxon>Enterococcus</taxon>
    </lineage>
</organism>
<keyword evidence="1" id="KW-0175">Coiled coil</keyword>
<reference evidence="2" key="2">
    <citation type="submission" date="2024-03" db="EMBL/GenBank/DDBJ databases">
        <title>The Genome Sequence of Enterococcus sp. DIV0205d.</title>
        <authorList>
            <consortium name="The Broad Institute Genomics Platform"/>
            <consortium name="The Broad Institute Microbial Omics Core"/>
            <consortium name="The Broad Institute Genomic Center for Infectious Diseases"/>
            <person name="Earl A."/>
            <person name="Manson A."/>
            <person name="Gilmore M."/>
            <person name="Schwartman J."/>
            <person name="Shea T."/>
            <person name="Abouelleil A."/>
            <person name="Cao P."/>
            <person name="Chapman S."/>
            <person name="Cusick C."/>
            <person name="Young S."/>
            <person name="Neafsey D."/>
            <person name="Nusbaum C."/>
            <person name="Birren B."/>
        </authorList>
    </citation>
    <scope>NUCLEOTIDE SEQUENCE</scope>
    <source>
        <strain evidence="2">7F3_DIV0205</strain>
    </source>
</reference>
<proteinExistence type="predicted"/>
<evidence type="ECO:0000256" key="1">
    <source>
        <dbReference type="SAM" id="Coils"/>
    </source>
</evidence>
<sequence length="378" mass="41488">MIQAILVAEATGKVVEKLPTDYVSQVDGCDLKSSQLEAEIQRYETQIQGMQNQIDQVKQLLPVSSERAQHLREASGLIADYTSAKLTLEKQLQKLLAFHAFSSTLFTEVTSLQNAVKQGLAQVSGGQGFDSKTGTFSPKNLKDTRWMITIGNAWDKRQKEIVEINKKVRIEREMAALKRAAKVAAADVAMNSFMMNVGLMNMGPSIYGNLKDYGSHKALTAGLRPTGTMNGSSKNVGNTNNVTSQIPKAKQTIPSKKWREYFGNKYGNENVNWELPPRGIDDIIENPRLITRYTPSQLAEVTSKAGWQVGPLKKGNLAGKPYTDGGGISMNAPQGSGSSRYIQYHPGKGHHGADAYYKISSPKGGTFRVYIDGRVVKE</sequence>
<dbReference type="AlphaFoldDB" id="A0AAQ3W5H8"/>